<evidence type="ECO:0000313" key="2">
    <source>
        <dbReference type="EMBL" id="AHK63073.1"/>
    </source>
</evidence>
<keyword evidence="1" id="KW-0812">Transmembrane</keyword>
<feature type="transmembrane region" description="Helical" evidence="1">
    <location>
        <begin position="60"/>
        <end position="79"/>
    </location>
</feature>
<reference evidence="2 3" key="1">
    <citation type="journal article" date="2014" name="Syst. Appl. Microbiol.">
        <title>Evidence for the existence of two new members of the family Chlamydiaceae and proposal of Chlamydia avium sp. nov. and Chlamydia gallinacea sp. nov.</title>
        <authorList>
            <person name="Sachse K."/>
            <person name="Laroucau K."/>
            <person name="Riege K."/>
            <person name="Wehner S."/>
            <person name="Dilcher M."/>
            <person name="Creasy H.H."/>
            <person name="Weidmann M."/>
            <person name="Myers G."/>
            <person name="Vorimore F."/>
            <person name="Vicari N."/>
            <person name="Magnino S."/>
            <person name="Liebler-Tenorio E."/>
            <person name="Ruettger A."/>
            <person name="Bavoil P.M."/>
            <person name="Hufert F.T."/>
            <person name="Rossello-Mora R."/>
            <person name="Marz M."/>
        </authorList>
    </citation>
    <scope>NUCLEOTIDE SEQUENCE [LARGE SCALE GENOMIC DNA]</scope>
    <source>
        <strain evidence="2 3">10DC88</strain>
    </source>
</reference>
<name>W8JQE7_9CHLA</name>
<evidence type="ECO:0000256" key="1">
    <source>
        <dbReference type="SAM" id="Phobius"/>
    </source>
</evidence>
<dbReference type="KEGG" id="cav:M832_02040"/>
<dbReference type="EMBL" id="CP006571">
    <property type="protein sequence ID" value="AHK63073.1"/>
    <property type="molecule type" value="Genomic_DNA"/>
</dbReference>
<dbReference type="STRING" id="1229831.M832_02040"/>
<sequence>MESNMTVPISQTSLSSPAPVSPRVQLQQRKLATFLCAISFISMVLFAASVFTAISTGCAILWTLPVGVAVIFVLSVLLLRRLCPKSIIPAKLEESTDRSN</sequence>
<dbReference type="Proteomes" id="UP000019433">
    <property type="component" value="Chromosome"/>
</dbReference>
<organism evidence="2 3">
    <name type="scientific">Chlamydia avium 10DC88</name>
    <dbReference type="NCBI Taxonomy" id="1229831"/>
    <lineage>
        <taxon>Bacteria</taxon>
        <taxon>Pseudomonadati</taxon>
        <taxon>Chlamydiota</taxon>
        <taxon>Chlamydiia</taxon>
        <taxon>Chlamydiales</taxon>
        <taxon>Chlamydiaceae</taxon>
        <taxon>Chlamydia/Chlamydophila group</taxon>
        <taxon>Chlamydia</taxon>
    </lineage>
</organism>
<protein>
    <submittedName>
        <fullName evidence="2">Uncharacterized protein</fullName>
    </submittedName>
</protein>
<keyword evidence="1" id="KW-1133">Transmembrane helix</keyword>
<gene>
    <name evidence="2" type="ORF">M832_02040</name>
</gene>
<proteinExistence type="predicted"/>
<keyword evidence="1" id="KW-0472">Membrane</keyword>
<evidence type="ECO:0000313" key="3">
    <source>
        <dbReference type="Proteomes" id="UP000019433"/>
    </source>
</evidence>
<accession>W8JQE7</accession>
<dbReference type="HOGENOM" id="CLU_2354678_0_0_0"/>
<dbReference type="AlphaFoldDB" id="W8JQE7"/>
<feature type="transmembrane region" description="Helical" evidence="1">
    <location>
        <begin position="31"/>
        <end position="54"/>
    </location>
</feature>